<protein>
    <recommendedName>
        <fullName evidence="4">HypA-like protein</fullName>
    </recommendedName>
</protein>
<gene>
    <name evidence="2" type="ORF">CNMCM5623_009630</name>
</gene>
<dbReference type="PANTHER" id="PTHR35870:SF1">
    <property type="entry name" value="PROTEIN, PUTATIVE (AFU_ORTHOLOGUE AFUA_5G03330)-RELATED"/>
    <property type="match status" value="1"/>
</dbReference>
<evidence type="ECO:0000256" key="1">
    <source>
        <dbReference type="ARBA" id="ARBA00023002"/>
    </source>
</evidence>
<dbReference type="OrthoDB" id="10004862at2759"/>
<dbReference type="EMBL" id="JACBAE010001398">
    <property type="protein sequence ID" value="KAF7156237.1"/>
    <property type="molecule type" value="Genomic_DNA"/>
</dbReference>
<dbReference type="InterPro" id="IPR025337">
    <property type="entry name" value="Questin_oxidase-like"/>
</dbReference>
<dbReference type="PANTHER" id="PTHR35870">
    <property type="entry name" value="PROTEIN, PUTATIVE (AFU_ORTHOLOGUE AFUA_5G03330)-RELATED"/>
    <property type="match status" value="1"/>
</dbReference>
<organism evidence="2 3">
    <name type="scientific">Aspergillus felis</name>
    <dbReference type="NCBI Taxonomy" id="1287682"/>
    <lineage>
        <taxon>Eukaryota</taxon>
        <taxon>Fungi</taxon>
        <taxon>Dikarya</taxon>
        <taxon>Ascomycota</taxon>
        <taxon>Pezizomycotina</taxon>
        <taxon>Eurotiomycetes</taxon>
        <taxon>Eurotiomycetidae</taxon>
        <taxon>Eurotiales</taxon>
        <taxon>Aspergillaceae</taxon>
        <taxon>Aspergillus</taxon>
        <taxon>Aspergillus subgen. Fumigati</taxon>
    </lineage>
</organism>
<dbReference type="GO" id="GO:0016491">
    <property type="term" value="F:oxidoreductase activity"/>
    <property type="evidence" value="ECO:0007669"/>
    <property type="project" value="UniProtKB-KW"/>
</dbReference>
<dbReference type="Proteomes" id="UP000654922">
    <property type="component" value="Unassembled WGS sequence"/>
</dbReference>
<dbReference type="AlphaFoldDB" id="A0A8H6UJ35"/>
<keyword evidence="1" id="KW-0560">Oxidoreductase</keyword>
<dbReference type="Pfam" id="PF14027">
    <property type="entry name" value="Questin_oxidase"/>
    <property type="match status" value="1"/>
</dbReference>
<comment type="caution">
    <text evidence="2">The sequence shown here is derived from an EMBL/GenBank/DDBJ whole genome shotgun (WGS) entry which is preliminary data.</text>
</comment>
<evidence type="ECO:0008006" key="4">
    <source>
        <dbReference type="Google" id="ProtNLM"/>
    </source>
</evidence>
<reference evidence="2" key="1">
    <citation type="submission" date="2020-06" db="EMBL/GenBank/DDBJ databases">
        <title>Draft genome sequences of strains closely related to Aspergillus parafelis and Aspergillus hiratsukae.</title>
        <authorList>
            <person name="Dos Santos R.A.C."/>
            <person name="Rivero-Menendez O."/>
            <person name="Steenwyk J.L."/>
            <person name="Mead M.E."/>
            <person name="Goldman G.H."/>
            <person name="Alastruey-Izquierdo A."/>
            <person name="Rokas A."/>
        </authorList>
    </citation>
    <scope>NUCLEOTIDE SEQUENCE</scope>
    <source>
        <strain evidence="2">CNM-CM5623</strain>
    </source>
</reference>
<evidence type="ECO:0000313" key="3">
    <source>
        <dbReference type="Proteomes" id="UP000654922"/>
    </source>
</evidence>
<accession>A0A8H6UJ35</accession>
<proteinExistence type="predicted"/>
<name>A0A8H6UJ35_9EURO</name>
<evidence type="ECO:0000313" key="2">
    <source>
        <dbReference type="EMBL" id="KAF7156237.1"/>
    </source>
</evidence>
<sequence>MATPTRVHIEPHNPAIFSSNMRADATDTLNDLLQENMENHHVYFGDAGMHVHHLLAIYALGASPESLKEHYCRARQQQQPAIAIDESVVQALSDKTTWTTCTGNHRQYQNFLAFFQRELAKKSVEDVLLEYLFKGDERADDMLVRMFSGIYHSWIHLGYALEFRQPCLVAEALAQTAIHWTWSLDKVLKPAEQIRPSSPKEKKPMLQILNEMRSDASVTNAPSWDDMYKIETLCDRATNRLIHHISQFTVAEDEIDETIADIMDVNAYMTAASQNPTKELKLDFFFIHGVNATIFLSNLLSLPFISTATKLRLLTWRGRNDLIMYACCRCPALDPARLTAYPVRQDWETLFAKGMACPQEDGHISKMLRALAHAERVCAAMEREKGRRFLMTGDAWLKLANICVDSVPDEGSMFVRSAGWDEAWEEFGTRMD</sequence>